<keyword evidence="2 4" id="KW-0863">Zinc-finger</keyword>
<feature type="region of interest" description="Disordered" evidence="5">
    <location>
        <begin position="359"/>
        <end position="398"/>
    </location>
</feature>
<feature type="region of interest" description="Disordered" evidence="5">
    <location>
        <begin position="412"/>
        <end position="431"/>
    </location>
</feature>
<gene>
    <name evidence="8" type="ORF">VOLCADRAFT_118163</name>
</gene>
<feature type="transmembrane region" description="Helical" evidence="6">
    <location>
        <begin position="195"/>
        <end position="214"/>
    </location>
</feature>
<feature type="region of interest" description="Disordered" evidence="5">
    <location>
        <begin position="254"/>
        <end position="321"/>
    </location>
</feature>
<dbReference type="GO" id="GO:0008270">
    <property type="term" value="F:zinc ion binding"/>
    <property type="evidence" value="ECO:0007669"/>
    <property type="project" value="UniProtKB-KW"/>
</dbReference>
<dbReference type="InterPro" id="IPR001841">
    <property type="entry name" value="Znf_RING"/>
</dbReference>
<keyword evidence="3" id="KW-0862">Zinc</keyword>
<evidence type="ECO:0000313" key="9">
    <source>
        <dbReference type="Proteomes" id="UP000001058"/>
    </source>
</evidence>
<feature type="region of interest" description="Disordered" evidence="5">
    <location>
        <begin position="522"/>
        <end position="549"/>
    </location>
</feature>
<feature type="compositionally biased region" description="Low complexity" evidence="5">
    <location>
        <begin position="419"/>
        <end position="431"/>
    </location>
</feature>
<sequence>MASNYFPVGLLDQPWGEDDSLGTLSSLERRQRKAAEKSDINAFYKFLGIVFVTLTLLLLGSELYTVATEPSRGLTGAFFLEIGRMSGVAYGQLQNLYKAVGDVAWTGIAVVYGHDFAQRGVSITDGAAQLLANGLYYLALALSVLIMYYAHPAVVCAPLRTAALSTLTAGGLFGAPTLYAWLVSRLCKTRSPEPVVLWALLFAGMMCFASLSVVRTVGIRPGDAPHHAPGVASLSRHRSSAALRCQRPMTASAASAMGSGGAAGNAASTGSSGHRRSAQSRTTSVGRNGGGSGSGSIAAAAAMARGDAMQPPSMARSGSSASLTVSGGLLAAFSCLSGASTPGSTADPVGMQASVRAVHRTTGSSGVSGSRSTADLTPAPHASGGVPPNPTSSMVTKRGAAAAAAAAAQRGTTGGGAAATGPFSSSSSSSFAPSASAAAAVDGRDRPTGHAYGLPACFDPVGVSSSKLAGSSAPPRSSGTRRAMSAVLGGTAAAVAGFGSGSSSNSSCSASAAAKLNTSNSSSSSKYVIVQPPPPPPPRKSHVQIADSSVAAPAAAATATPASGAQPAGGGGAAAAATAAVTSSQSSVSRNPWLNPNPAIKLAVGLPKGLKSAPAAGRQSQSMPMSVHHPAAAAAAAAAEAPAGAARSSGGGGAAAMHSLVASSARSISYGGSAAATASATAGVTSAYPSIVDSDSHAYARPPIFGNTAAATATTAAPHLSSEPVATAAVAAVAAAPVLGVPASVFLQPHTQEQLRNHFQSNSATTGPDSFISTTFISSDASVGPLVAHKHASGDLDIANVAANYHPYPSAVTTPRNEFSTVPILRAAESESTDSFSLFSTPPPPLITSEAAAAAAASIDPAVGLMPADAEPAPRGVSTGAAGHVLYGSYGMYGGHYTALPSLGGDPVWSHNVPSVFGVPPGLKGARAAATAAMAPPPGFPSHAYGGVFAAGPVSGGGDGWEQSAAAAAAVVATTASSTLSAALPLPPAGKNDVLASLGFVDDGADAAADGASGGGGGSSEDAGASCAICWSEPRQVGFLHGKTSHLCVCRRCAAKLREGVHRCPMCRQLIERIIDIY</sequence>
<dbReference type="GO" id="GO:0010468">
    <property type="term" value="P:regulation of gene expression"/>
    <property type="evidence" value="ECO:0007669"/>
    <property type="project" value="TreeGrafter"/>
</dbReference>
<feature type="transmembrane region" description="Helical" evidence="6">
    <location>
        <begin position="130"/>
        <end position="150"/>
    </location>
</feature>
<name>D8U2F2_VOLCA</name>
<proteinExistence type="predicted"/>
<dbReference type="Proteomes" id="UP000001058">
    <property type="component" value="Unassembled WGS sequence"/>
</dbReference>
<evidence type="ECO:0000256" key="4">
    <source>
        <dbReference type="PROSITE-ProRule" id="PRU00175"/>
    </source>
</evidence>
<dbReference type="Gene3D" id="3.30.40.10">
    <property type="entry name" value="Zinc/RING finger domain, C3HC4 (zinc finger)"/>
    <property type="match status" value="1"/>
</dbReference>
<dbReference type="PROSITE" id="PS50089">
    <property type="entry name" value="ZF_RING_2"/>
    <property type="match status" value="1"/>
</dbReference>
<evidence type="ECO:0000256" key="1">
    <source>
        <dbReference type="ARBA" id="ARBA00022723"/>
    </source>
</evidence>
<dbReference type="AlphaFoldDB" id="D8U2F2"/>
<keyword evidence="6" id="KW-0472">Membrane</keyword>
<dbReference type="GO" id="GO:0016567">
    <property type="term" value="P:protein ubiquitination"/>
    <property type="evidence" value="ECO:0007669"/>
    <property type="project" value="TreeGrafter"/>
</dbReference>
<dbReference type="RefSeq" id="XP_002952874.1">
    <property type="nucleotide sequence ID" value="XM_002952828.1"/>
</dbReference>
<feature type="compositionally biased region" description="Low complexity" evidence="5">
    <location>
        <begin position="295"/>
        <end position="308"/>
    </location>
</feature>
<evidence type="ECO:0000256" key="2">
    <source>
        <dbReference type="ARBA" id="ARBA00022771"/>
    </source>
</evidence>
<keyword evidence="6" id="KW-1133">Transmembrane helix</keyword>
<feature type="domain" description="RING-type" evidence="7">
    <location>
        <begin position="1027"/>
        <end position="1068"/>
    </location>
</feature>
<dbReference type="eggNOG" id="KOG4265">
    <property type="taxonomic scope" value="Eukaryota"/>
</dbReference>
<dbReference type="PANTHER" id="PTHR46858:SF5">
    <property type="entry name" value="E3 UBIQUITIN-PROTEIN LIGASE APD1-RELATED"/>
    <property type="match status" value="1"/>
</dbReference>
<dbReference type="InParanoid" id="D8U2F2"/>
<accession>D8U2F2</accession>
<dbReference type="InterPro" id="IPR013083">
    <property type="entry name" value="Znf_RING/FYVE/PHD"/>
</dbReference>
<keyword evidence="9" id="KW-1185">Reference proteome</keyword>
<organism evidence="9">
    <name type="scientific">Volvox carteri f. nagariensis</name>
    <dbReference type="NCBI Taxonomy" id="3068"/>
    <lineage>
        <taxon>Eukaryota</taxon>
        <taxon>Viridiplantae</taxon>
        <taxon>Chlorophyta</taxon>
        <taxon>core chlorophytes</taxon>
        <taxon>Chlorophyceae</taxon>
        <taxon>CS clade</taxon>
        <taxon>Chlamydomonadales</taxon>
        <taxon>Volvocaceae</taxon>
        <taxon>Volvox</taxon>
    </lineage>
</organism>
<feature type="transmembrane region" description="Helical" evidence="6">
    <location>
        <begin position="42"/>
        <end position="64"/>
    </location>
</feature>
<evidence type="ECO:0000256" key="5">
    <source>
        <dbReference type="SAM" id="MobiDB-lite"/>
    </source>
</evidence>
<dbReference type="Pfam" id="PF13920">
    <property type="entry name" value="zf-C3HC4_3"/>
    <property type="match status" value="1"/>
</dbReference>
<dbReference type="CDD" id="cd16646">
    <property type="entry name" value="mRING-HC-C2H2C4_MDM2-like"/>
    <property type="match status" value="1"/>
</dbReference>
<keyword evidence="6" id="KW-0812">Transmembrane</keyword>
<reference evidence="8 9" key="1">
    <citation type="journal article" date="2010" name="Science">
        <title>Genomic analysis of organismal complexity in the multicellular green alga Volvox carteri.</title>
        <authorList>
            <person name="Prochnik S.E."/>
            <person name="Umen J."/>
            <person name="Nedelcu A.M."/>
            <person name="Hallmann A."/>
            <person name="Miller S.M."/>
            <person name="Nishii I."/>
            <person name="Ferris P."/>
            <person name="Kuo A."/>
            <person name="Mitros T."/>
            <person name="Fritz-Laylin L.K."/>
            <person name="Hellsten U."/>
            <person name="Chapman J."/>
            <person name="Simakov O."/>
            <person name="Rensing S.A."/>
            <person name="Terry A."/>
            <person name="Pangilinan J."/>
            <person name="Kapitonov V."/>
            <person name="Jurka J."/>
            <person name="Salamov A."/>
            <person name="Shapiro H."/>
            <person name="Schmutz J."/>
            <person name="Grimwood J."/>
            <person name="Lindquist E."/>
            <person name="Lucas S."/>
            <person name="Grigoriev I.V."/>
            <person name="Schmitt R."/>
            <person name="Kirk D."/>
            <person name="Rokhsar D.S."/>
        </authorList>
    </citation>
    <scope>NUCLEOTIDE SEQUENCE [LARGE SCALE GENOMIC DNA]</scope>
    <source>
        <strain evidence="9">f. Nagariensis / Eve</strain>
    </source>
</reference>
<feature type="transmembrane region" description="Helical" evidence="6">
    <location>
        <begin position="162"/>
        <end position="183"/>
    </location>
</feature>
<evidence type="ECO:0000259" key="7">
    <source>
        <dbReference type="PROSITE" id="PS50089"/>
    </source>
</evidence>
<evidence type="ECO:0000256" key="3">
    <source>
        <dbReference type="ARBA" id="ARBA00022833"/>
    </source>
</evidence>
<evidence type="ECO:0000313" key="8">
    <source>
        <dbReference type="EMBL" id="EFJ46124.1"/>
    </source>
</evidence>
<feature type="compositionally biased region" description="Low complexity" evidence="5">
    <location>
        <begin position="360"/>
        <end position="373"/>
    </location>
</feature>
<dbReference type="GO" id="GO:0061630">
    <property type="term" value="F:ubiquitin protein ligase activity"/>
    <property type="evidence" value="ECO:0007669"/>
    <property type="project" value="TreeGrafter"/>
</dbReference>
<dbReference type="KEGG" id="vcn:VOLCADRAFT_118163"/>
<dbReference type="OrthoDB" id="542391at2759"/>
<dbReference type="GeneID" id="9627609"/>
<dbReference type="EMBL" id="GL378353">
    <property type="protein sequence ID" value="EFJ46124.1"/>
    <property type="molecule type" value="Genomic_DNA"/>
</dbReference>
<evidence type="ECO:0000256" key="6">
    <source>
        <dbReference type="SAM" id="Phobius"/>
    </source>
</evidence>
<keyword evidence="1" id="KW-0479">Metal-binding</keyword>
<dbReference type="PANTHER" id="PTHR46858">
    <property type="entry name" value="OS05G0521000 PROTEIN"/>
    <property type="match status" value="1"/>
</dbReference>
<feature type="region of interest" description="Disordered" evidence="5">
    <location>
        <begin position="610"/>
        <end position="629"/>
    </location>
</feature>
<protein>
    <recommendedName>
        <fullName evidence="7">RING-type domain-containing protein</fullName>
    </recommendedName>
</protein>